<dbReference type="PANTHER" id="PTHR13046">
    <property type="entry name" value="PROTEASE U48 CAAX PRENYL PROTEASE RCE1"/>
    <property type="match status" value="1"/>
</dbReference>
<dbReference type="AlphaFoldDB" id="A0A1X7TV96"/>
<dbReference type="Pfam" id="PF02517">
    <property type="entry name" value="Rce1-like"/>
    <property type="match status" value="1"/>
</dbReference>
<keyword evidence="5" id="KW-0378">Hydrolase</keyword>
<dbReference type="STRING" id="400682.A0A1X7TV96"/>
<feature type="transmembrane region" description="Helical" evidence="13">
    <location>
        <begin position="186"/>
        <end position="209"/>
    </location>
</feature>
<evidence type="ECO:0000256" key="7">
    <source>
        <dbReference type="ARBA" id="ARBA00022989"/>
    </source>
</evidence>
<sequence>MPAVSLSSLSLSSSLLACFGLAGSFVLSLYLADGGRSRDHPLTVKRRITAVTMVTIASPLLLYVLAGYPPLPTLLQLLGIKTEGLLRSVTIPFILIPLLYAGPILQTLTSEGLVNPLADERPDIILRNYVVAPLAEEVVFRGCMVPLLLPHLQSSWTIIIGPLFFGLAHIHHLIGRYLHEGEPLLLGIINALFQTTYTSLFGMFSSYLFIRTGHLVTPVLSHSLCNVLGLPNFIGLRQHKYRYLVSVAYVAGLAGFIYFLPKLTNPVYYN</sequence>
<evidence type="ECO:0000256" key="4">
    <source>
        <dbReference type="ARBA" id="ARBA00022692"/>
    </source>
</evidence>
<keyword evidence="8 13" id="KW-0472">Membrane</keyword>
<feature type="transmembrane region" description="Helical" evidence="13">
    <location>
        <begin position="215"/>
        <end position="234"/>
    </location>
</feature>
<evidence type="ECO:0000256" key="8">
    <source>
        <dbReference type="ARBA" id="ARBA00023136"/>
    </source>
</evidence>
<feature type="transmembrane region" description="Helical" evidence="13">
    <location>
        <begin position="155"/>
        <end position="174"/>
    </location>
</feature>
<evidence type="ECO:0000256" key="13">
    <source>
        <dbReference type="SAM" id="Phobius"/>
    </source>
</evidence>
<dbReference type="InterPro" id="IPR003675">
    <property type="entry name" value="Rce1/LyrA-like_dom"/>
</dbReference>
<name>A0A1X7TV96_AMPQE</name>
<feature type="transmembrane region" description="Helical" evidence="13">
    <location>
        <begin position="12"/>
        <end position="32"/>
    </location>
</feature>
<dbReference type="GO" id="GO:0004222">
    <property type="term" value="F:metalloendopeptidase activity"/>
    <property type="evidence" value="ECO:0007669"/>
    <property type="project" value="InterPro"/>
</dbReference>
<evidence type="ECO:0000256" key="2">
    <source>
        <dbReference type="ARBA" id="ARBA00006897"/>
    </source>
</evidence>
<dbReference type="eggNOG" id="KOG4130">
    <property type="taxonomic scope" value="Eukaryota"/>
</dbReference>
<evidence type="ECO:0000259" key="14">
    <source>
        <dbReference type="Pfam" id="PF02517"/>
    </source>
</evidence>
<dbReference type="PANTHER" id="PTHR13046:SF0">
    <property type="entry name" value="CAAX PRENYL PROTEASE 2"/>
    <property type="match status" value="1"/>
</dbReference>
<dbReference type="OrthoDB" id="271604at2759"/>
<reference evidence="15" key="2">
    <citation type="submission" date="2017-05" db="UniProtKB">
        <authorList>
            <consortium name="EnsemblMetazoa"/>
        </authorList>
    </citation>
    <scope>IDENTIFICATION</scope>
</reference>
<keyword evidence="16" id="KW-1185">Reference proteome</keyword>
<dbReference type="Proteomes" id="UP000007879">
    <property type="component" value="Unassembled WGS sequence"/>
</dbReference>
<evidence type="ECO:0000313" key="16">
    <source>
        <dbReference type="Proteomes" id="UP000007879"/>
    </source>
</evidence>
<comment type="similarity">
    <text evidence="2">Belongs to the peptidase U48 family.</text>
</comment>
<dbReference type="EC" id="3.4.26.1" evidence="11"/>
<evidence type="ECO:0000256" key="9">
    <source>
        <dbReference type="ARBA" id="ARBA00032607"/>
    </source>
</evidence>
<dbReference type="OMA" id="HSFCNWC"/>
<comment type="subcellular location">
    <subcellularLocation>
        <location evidence="1">Endoplasmic reticulum membrane</location>
        <topology evidence="1">Multi-pass membrane protein</topology>
    </subcellularLocation>
</comment>
<keyword evidence="6" id="KW-0256">Endoplasmic reticulum</keyword>
<dbReference type="InterPro" id="IPR039731">
    <property type="entry name" value="Rce1"/>
</dbReference>
<evidence type="ECO:0000256" key="6">
    <source>
        <dbReference type="ARBA" id="ARBA00022824"/>
    </source>
</evidence>
<accession>A0A1X7TV96</accession>
<evidence type="ECO:0000256" key="10">
    <source>
        <dbReference type="ARBA" id="ARBA00047280"/>
    </source>
</evidence>
<feature type="transmembrane region" description="Helical" evidence="13">
    <location>
        <begin position="241"/>
        <end position="260"/>
    </location>
</feature>
<evidence type="ECO:0000256" key="12">
    <source>
        <dbReference type="ARBA" id="ARBA00049763"/>
    </source>
</evidence>
<dbReference type="EnsemblMetazoa" id="Aqu2.1.19140_001">
    <property type="protein sequence ID" value="Aqu2.1.19140_001"/>
    <property type="gene ID" value="Aqu2.1.19140"/>
</dbReference>
<evidence type="ECO:0000256" key="1">
    <source>
        <dbReference type="ARBA" id="ARBA00004477"/>
    </source>
</evidence>
<organism evidence="15">
    <name type="scientific">Amphimedon queenslandica</name>
    <name type="common">Sponge</name>
    <dbReference type="NCBI Taxonomy" id="400682"/>
    <lineage>
        <taxon>Eukaryota</taxon>
        <taxon>Metazoa</taxon>
        <taxon>Porifera</taxon>
        <taxon>Demospongiae</taxon>
        <taxon>Heteroscleromorpha</taxon>
        <taxon>Haplosclerida</taxon>
        <taxon>Niphatidae</taxon>
        <taxon>Amphimedon</taxon>
    </lineage>
</organism>
<comment type="catalytic activity">
    <reaction evidence="10">
        <text>Hydrolyzes the peptide bond -P2-(S-farnesyl or geranylgeranyl)C-P1'-P2'-P3'-COOH where P1' and P2' are amino acids with aliphatic sidechains and P3' is any C-terminal residue.</text>
        <dbReference type="EC" id="3.4.26.1"/>
    </reaction>
</comment>
<keyword evidence="4 13" id="KW-0812">Transmembrane</keyword>
<feature type="domain" description="CAAX prenyl protease 2/Lysostaphin resistance protein A-like" evidence="14">
    <location>
        <begin position="125"/>
        <end position="228"/>
    </location>
</feature>
<proteinExistence type="inferred from homology"/>
<evidence type="ECO:0000313" key="15">
    <source>
        <dbReference type="EnsemblMetazoa" id="Aqu2.1.19140_001"/>
    </source>
</evidence>
<dbReference type="GO" id="GO:0005789">
    <property type="term" value="C:endoplasmic reticulum membrane"/>
    <property type="evidence" value="ECO:0007669"/>
    <property type="project" value="UniProtKB-SubCell"/>
</dbReference>
<keyword evidence="3" id="KW-0645">Protease</keyword>
<protein>
    <recommendedName>
        <fullName evidence="12">CAAX prenyl protease 2</fullName>
        <ecNumber evidence="11">3.4.26.1</ecNumber>
    </recommendedName>
    <alternativeName>
        <fullName evidence="9">Farnesylated proteins-converting enzyme 2</fullName>
    </alternativeName>
</protein>
<keyword evidence="7 13" id="KW-1133">Transmembrane helix</keyword>
<feature type="transmembrane region" description="Helical" evidence="13">
    <location>
        <begin position="89"/>
        <end position="108"/>
    </location>
</feature>
<gene>
    <name evidence="15" type="primary">100641475</name>
</gene>
<evidence type="ECO:0000256" key="5">
    <source>
        <dbReference type="ARBA" id="ARBA00022801"/>
    </source>
</evidence>
<dbReference type="KEGG" id="aqu:100641475"/>
<dbReference type="EnsemblMetazoa" id="XM_003389678.3">
    <property type="protein sequence ID" value="XP_003389726.1"/>
    <property type="gene ID" value="LOC100641475"/>
</dbReference>
<dbReference type="InParanoid" id="A0A1X7TV96"/>
<reference evidence="16" key="1">
    <citation type="journal article" date="2010" name="Nature">
        <title>The Amphimedon queenslandica genome and the evolution of animal complexity.</title>
        <authorList>
            <person name="Srivastava M."/>
            <person name="Simakov O."/>
            <person name="Chapman J."/>
            <person name="Fahey B."/>
            <person name="Gauthier M.E."/>
            <person name="Mitros T."/>
            <person name="Richards G.S."/>
            <person name="Conaco C."/>
            <person name="Dacre M."/>
            <person name="Hellsten U."/>
            <person name="Larroux C."/>
            <person name="Putnam N.H."/>
            <person name="Stanke M."/>
            <person name="Adamska M."/>
            <person name="Darling A."/>
            <person name="Degnan S.M."/>
            <person name="Oakley T.H."/>
            <person name="Plachetzki D.C."/>
            <person name="Zhai Y."/>
            <person name="Adamski M."/>
            <person name="Calcino A."/>
            <person name="Cummins S.F."/>
            <person name="Goodstein D.M."/>
            <person name="Harris C."/>
            <person name="Jackson D.J."/>
            <person name="Leys S.P."/>
            <person name="Shu S."/>
            <person name="Woodcroft B.J."/>
            <person name="Vervoort M."/>
            <person name="Kosik K.S."/>
            <person name="Manning G."/>
            <person name="Degnan B.M."/>
            <person name="Rokhsar D.S."/>
        </authorList>
    </citation>
    <scope>NUCLEOTIDE SEQUENCE [LARGE SCALE GENOMIC DNA]</scope>
</reference>
<evidence type="ECO:0000256" key="11">
    <source>
        <dbReference type="ARBA" id="ARBA00049729"/>
    </source>
</evidence>
<evidence type="ECO:0000256" key="3">
    <source>
        <dbReference type="ARBA" id="ARBA00022670"/>
    </source>
</evidence>
<dbReference type="GO" id="GO:0071586">
    <property type="term" value="P:CAAX-box protein processing"/>
    <property type="evidence" value="ECO:0007669"/>
    <property type="project" value="InterPro"/>
</dbReference>
<feature type="transmembrane region" description="Helical" evidence="13">
    <location>
        <begin position="48"/>
        <end position="69"/>
    </location>
</feature>